<dbReference type="InterPro" id="IPR043128">
    <property type="entry name" value="Rev_trsase/Diguanyl_cyclase"/>
</dbReference>
<protein>
    <submittedName>
        <fullName evidence="1">Uncharacterized protein</fullName>
    </submittedName>
</protein>
<dbReference type="OrthoDB" id="408788at2759"/>
<evidence type="ECO:0000313" key="1">
    <source>
        <dbReference type="EMBL" id="KAI0505046.1"/>
    </source>
</evidence>
<dbReference type="Gene3D" id="3.30.70.270">
    <property type="match status" value="1"/>
</dbReference>
<accession>A0A8T3BC20</accession>
<dbReference type="EMBL" id="JAGYWB010000011">
    <property type="protein sequence ID" value="KAI0505046.1"/>
    <property type="molecule type" value="Genomic_DNA"/>
</dbReference>
<name>A0A8T3BC20_DENNO</name>
<keyword evidence="2" id="KW-1185">Reference proteome</keyword>
<gene>
    <name evidence="1" type="ORF">KFK09_016003</name>
</gene>
<reference evidence="1" key="1">
    <citation type="journal article" date="2022" name="Front. Genet.">
        <title>Chromosome-Scale Assembly of the Dendrobium nobile Genome Provides Insights Into the Molecular Mechanism of the Biosynthesis of the Medicinal Active Ingredient of Dendrobium.</title>
        <authorList>
            <person name="Xu Q."/>
            <person name="Niu S.-C."/>
            <person name="Li K.-L."/>
            <person name="Zheng P.-J."/>
            <person name="Zhang X.-J."/>
            <person name="Jia Y."/>
            <person name="Liu Y."/>
            <person name="Niu Y.-X."/>
            <person name="Yu L.-H."/>
            <person name="Chen D.-F."/>
            <person name="Zhang G.-Q."/>
        </authorList>
    </citation>
    <scope>NUCLEOTIDE SEQUENCE</scope>
    <source>
        <tissue evidence="1">Leaf</tissue>
    </source>
</reference>
<evidence type="ECO:0000313" key="2">
    <source>
        <dbReference type="Proteomes" id="UP000829196"/>
    </source>
</evidence>
<proteinExistence type="predicted"/>
<comment type="caution">
    <text evidence="1">The sequence shown here is derived from an EMBL/GenBank/DDBJ whole genome shotgun (WGS) entry which is preliminary data.</text>
</comment>
<organism evidence="1 2">
    <name type="scientific">Dendrobium nobile</name>
    <name type="common">Orchid</name>
    <dbReference type="NCBI Taxonomy" id="94219"/>
    <lineage>
        <taxon>Eukaryota</taxon>
        <taxon>Viridiplantae</taxon>
        <taxon>Streptophyta</taxon>
        <taxon>Embryophyta</taxon>
        <taxon>Tracheophyta</taxon>
        <taxon>Spermatophyta</taxon>
        <taxon>Magnoliopsida</taxon>
        <taxon>Liliopsida</taxon>
        <taxon>Asparagales</taxon>
        <taxon>Orchidaceae</taxon>
        <taxon>Epidendroideae</taxon>
        <taxon>Malaxideae</taxon>
        <taxon>Dendrobiinae</taxon>
        <taxon>Dendrobium</taxon>
    </lineage>
</organism>
<dbReference type="InterPro" id="IPR043502">
    <property type="entry name" value="DNA/RNA_pol_sf"/>
</dbReference>
<dbReference type="SUPFAM" id="SSF56672">
    <property type="entry name" value="DNA/RNA polymerases"/>
    <property type="match status" value="1"/>
</dbReference>
<dbReference type="Proteomes" id="UP000829196">
    <property type="component" value="Unassembled WGS sequence"/>
</dbReference>
<dbReference type="AlphaFoldDB" id="A0A8T3BC20"/>
<sequence length="547" mass="61273">MASSAFAIRPYAIFFPFSLSPSKTSNSSSYSVKALNLALFSTPDSDHYGPALRRGQRPTPSDTGCYAPGCDQSSNFDRLSFSRTFNIAALRIPASDCSTLEDRLRGHLLNWPRIRNIARVPGDDIEPDIRNLLRNAEGDGGQRLVSLVQRAGSISDNMTVAMNPVLYREKLAKEFNCRGFLKFRNLARMSRPKKKKKIAEGEGVRVKDRVQKKEYAVVEVTGESEVKEDDMNGLLGADFRSGRWRGSTRLLLLDERLADKALQELPEAVKVNDFSNLLRKIDSTNNPLIESPLIAFSPEEVDRSMKGEENAIFRVTVFIVCDDEEAEGGKNEAGLEEEEELQLDMTEVSLNSVVRFIPNHTMKVKEKLTDRDVVVLIDNGLLTILSPIRSLTNWGVKLVDIGNYGVMMGTRMVETGDPYEGELSSIELGSTDVILGMKWLQIVVDTKVNWGVLTMELVVEGRRMMIKGDVGSVEEHFDHVRVVLEVLQEHQLRANMKKCGFAQACVECLGHVVSQKGYLQTKKDEARQKWPLSRNLSAYYGPSDLHH</sequence>